<organism evidence="2 3">
    <name type="scientific">Paenibacillus phoenicis</name>
    <dbReference type="NCBI Taxonomy" id="554117"/>
    <lineage>
        <taxon>Bacteria</taxon>
        <taxon>Bacillati</taxon>
        <taxon>Bacillota</taxon>
        <taxon>Bacilli</taxon>
        <taxon>Bacillales</taxon>
        <taxon>Paenibacillaceae</taxon>
        <taxon>Paenibacillus</taxon>
    </lineage>
</organism>
<dbReference type="Gene3D" id="1.10.3450.10">
    <property type="entry name" value="TTHA0068-like"/>
    <property type="match status" value="1"/>
</dbReference>
<dbReference type="PANTHER" id="PTHR34796:SF1">
    <property type="entry name" value="EXPRESSED PROTEIN"/>
    <property type="match status" value="1"/>
</dbReference>
<dbReference type="PANTHER" id="PTHR34796">
    <property type="entry name" value="EXPRESSED PROTEIN"/>
    <property type="match status" value="1"/>
</dbReference>
<accession>A0ABU5PGJ0</accession>
<evidence type="ECO:0000256" key="1">
    <source>
        <dbReference type="SAM" id="MobiDB-lite"/>
    </source>
</evidence>
<reference evidence="2 3" key="1">
    <citation type="submission" date="2023-12" db="EMBL/GenBank/DDBJ databases">
        <title>Whole genome sequencing of Paenibacillus phoenicis isolated from the Phoenix Mars Lander spacecraft assembly facility.</title>
        <authorList>
            <person name="Garcia A."/>
            <person name="Venkateswaran K."/>
        </authorList>
    </citation>
    <scope>NUCLEOTIDE SEQUENCE [LARGE SCALE GENOMIC DNA]</scope>
    <source>
        <strain evidence="2 3">3PO2SA</strain>
    </source>
</reference>
<dbReference type="RefSeq" id="WP_323076263.1">
    <property type="nucleotide sequence ID" value="NZ_CBCSKM010000006.1"/>
</dbReference>
<feature type="region of interest" description="Disordered" evidence="1">
    <location>
        <begin position="132"/>
        <end position="163"/>
    </location>
</feature>
<feature type="compositionally biased region" description="Basic and acidic residues" evidence="1">
    <location>
        <begin position="142"/>
        <end position="163"/>
    </location>
</feature>
<dbReference type="Pfam" id="PF03745">
    <property type="entry name" value="DUF309"/>
    <property type="match status" value="1"/>
</dbReference>
<dbReference type="Proteomes" id="UP001292216">
    <property type="component" value="Unassembled WGS sequence"/>
</dbReference>
<comment type="caution">
    <text evidence="2">The sequence shown here is derived from an EMBL/GenBank/DDBJ whole genome shotgun (WGS) entry which is preliminary data.</text>
</comment>
<evidence type="ECO:0000313" key="2">
    <source>
        <dbReference type="EMBL" id="MEA3569016.1"/>
    </source>
</evidence>
<evidence type="ECO:0000313" key="3">
    <source>
        <dbReference type="Proteomes" id="UP001292216"/>
    </source>
</evidence>
<protein>
    <submittedName>
        <fullName evidence="2">DUF309 domain-containing protein</fullName>
    </submittedName>
</protein>
<proteinExistence type="predicted"/>
<sequence>MSYEPLFVAYLVYFNRDRDYFECHEVLEELWLEQGYDPLYKGLLQVAVGLFHARRGNLSGGRKMLCSALERLAPYPEHTLGIDLGKLRRDTEVYVRQLTEGDPQAFTYYDLTIHVLDPELVRLVAEASKNIAPNIPQRRTPQRGEKHEERQQKLEQRKAREQG</sequence>
<dbReference type="EMBL" id="JAYERP010000001">
    <property type="protein sequence ID" value="MEA3569016.1"/>
    <property type="molecule type" value="Genomic_DNA"/>
</dbReference>
<name>A0ABU5PGJ0_9BACL</name>
<dbReference type="InterPro" id="IPR023203">
    <property type="entry name" value="TTHA0068_sf"/>
</dbReference>
<dbReference type="InterPro" id="IPR005500">
    <property type="entry name" value="DUF309"/>
</dbReference>
<dbReference type="SUPFAM" id="SSF140663">
    <property type="entry name" value="TTHA0068-like"/>
    <property type="match status" value="1"/>
</dbReference>
<gene>
    <name evidence="2" type="ORF">U9M73_03270</name>
</gene>
<keyword evidence="3" id="KW-1185">Reference proteome</keyword>